<evidence type="ECO:0000256" key="2">
    <source>
        <dbReference type="ARBA" id="ARBA00022475"/>
    </source>
</evidence>
<evidence type="ECO:0000256" key="5">
    <source>
        <dbReference type="ARBA" id="ARBA00023136"/>
    </source>
</evidence>
<accession>A0A1B1U7E2</accession>
<dbReference type="AlphaFoldDB" id="A0A1B1U7E2"/>
<dbReference type="Pfam" id="PF03553">
    <property type="entry name" value="Na_H_antiporter"/>
    <property type="match status" value="1"/>
</dbReference>
<evidence type="ECO:0000256" key="6">
    <source>
        <dbReference type="SAM" id="Phobius"/>
    </source>
</evidence>
<keyword evidence="3 6" id="KW-0812">Transmembrane</keyword>
<evidence type="ECO:0000313" key="10">
    <source>
        <dbReference type="Proteomes" id="UP000092884"/>
    </source>
</evidence>
<feature type="transmembrane region" description="Helical" evidence="6">
    <location>
        <begin position="307"/>
        <end position="327"/>
    </location>
</feature>
<feature type="transmembrane region" description="Helical" evidence="6">
    <location>
        <begin position="347"/>
        <end position="366"/>
    </location>
</feature>
<sequence length="458" mass="49186">MLTNPVVVSILLMSVLCLMRFNVMLSIIFSAMLAGILSLADFQVVHQIYQTQGFGYEMLGVYWQTLEKTMKVFIKGMSGNLEVALSYILLGGIACAIGRSHLTHILIYRVTPLIGNHKSLFCLWIALIACFSQNLIPVHIAFIPVLIPPFLALMNRMKLDRRAVASALSFGLQAPYIALPFGFGLIFHTIIRDSLKQNGVEVTLSDVASVMWIGGVAMVVGLFVAIFVLYAKPRNYIQTRAEKRNLQEINVSMDGRDYGVLFGVFVTFAVQYFSDSLFLGALVGLLTMIVSKGIVYDEVNEVMDGGMKMMSFIAFVVLVASGYASVLQEGGSIGLLVNETAGLMSNQVLSALLMLVIGLLITMGIGTSFGTIPIIATIFCPLGLALGFSTSAIILLVGIAGALGDSGSPASDSTLGPTSGLNADGQHNHIWDTCVPTFLVYNTSLIVVGVVGAVWLNG</sequence>
<dbReference type="OrthoDB" id="9772446at2"/>
<name>A0A1B1U7E2_9HELI</name>
<feature type="transmembrane region" description="Helical" evidence="6">
    <location>
        <begin position="123"/>
        <end position="151"/>
    </location>
</feature>
<dbReference type="STRING" id="222136.BBW65_00430"/>
<comment type="subcellular location">
    <subcellularLocation>
        <location evidence="1">Cell membrane</location>
        <topology evidence="1">Multi-pass membrane protein</topology>
    </subcellularLocation>
</comment>
<feature type="transmembrane region" description="Helical" evidence="6">
    <location>
        <begin position="6"/>
        <end position="39"/>
    </location>
</feature>
<feature type="transmembrane region" description="Helical" evidence="6">
    <location>
        <begin position="163"/>
        <end position="190"/>
    </location>
</feature>
<feature type="transmembrane region" description="Helical" evidence="6">
    <location>
        <begin position="210"/>
        <end position="230"/>
    </location>
</feature>
<dbReference type="EMBL" id="CP016503">
    <property type="protein sequence ID" value="ANV98704.1"/>
    <property type="molecule type" value="Genomic_DNA"/>
</dbReference>
<evidence type="ECO:0000259" key="8">
    <source>
        <dbReference type="Pfam" id="PF13726"/>
    </source>
</evidence>
<protein>
    <submittedName>
        <fullName evidence="9">Sodium:proton antiporter</fullName>
    </submittedName>
</protein>
<keyword evidence="5 6" id="KW-0472">Membrane</keyword>
<dbReference type="GO" id="GO:0005886">
    <property type="term" value="C:plasma membrane"/>
    <property type="evidence" value="ECO:0007669"/>
    <property type="project" value="UniProtKB-SubCell"/>
</dbReference>
<dbReference type="KEGG" id="het:BBW65_00430"/>
<feature type="transmembrane region" description="Helical" evidence="6">
    <location>
        <begin position="378"/>
        <end position="403"/>
    </location>
</feature>
<organism evidence="9 10">
    <name type="scientific">Helicobacter enhydrae</name>
    <dbReference type="NCBI Taxonomy" id="222136"/>
    <lineage>
        <taxon>Bacteria</taxon>
        <taxon>Pseudomonadati</taxon>
        <taxon>Campylobacterota</taxon>
        <taxon>Epsilonproteobacteria</taxon>
        <taxon>Campylobacterales</taxon>
        <taxon>Helicobacteraceae</taxon>
        <taxon>Helicobacter</taxon>
    </lineage>
</organism>
<evidence type="ECO:0000256" key="4">
    <source>
        <dbReference type="ARBA" id="ARBA00022989"/>
    </source>
</evidence>
<evidence type="ECO:0000256" key="1">
    <source>
        <dbReference type="ARBA" id="ARBA00004651"/>
    </source>
</evidence>
<feature type="transmembrane region" description="Helical" evidence="6">
    <location>
        <begin position="438"/>
        <end position="456"/>
    </location>
</feature>
<keyword evidence="10" id="KW-1185">Reference proteome</keyword>
<feature type="transmembrane region" description="Helical" evidence="6">
    <location>
        <begin position="276"/>
        <end position="295"/>
    </location>
</feature>
<dbReference type="InterPro" id="IPR032813">
    <property type="entry name" value="Na_H_antiport_N"/>
</dbReference>
<evidence type="ECO:0000313" key="9">
    <source>
        <dbReference type="EMBL" id="ANV98704.1"/>
    </source>
</evidence>
<feature type="domain" description="Putative Na+/H+ antiporter N-terminal" evidence="8">
    <location>
        <begin position="4"/>
        <end position="111"/>
    </location>
</feature>
<feature type="transmembrane region" description="Helical" evidence="6">
    <location>
        <begin position="251"/>
        <end position="270"/>
    </location>
</feature>
<keyword evidence="4 6" id="KW-1133">Transmembrane helix</keyword>
<evidence type="ECO:0000256" key="3">
    <source>
        <dbReference type="ARBA" id="ARBA00022692"/>
    </source>
</evidence>
<keyword evidence="2" id="KW-1003">Cell membrane</keyword>
<dbReference type="InterPro" id="IPR052576">
    <property type="entry name" value="AA_Transporter-Related"/>
</dbReference>
<dbReference type="InterPro" id="IPR018461">
    <property type="entry name" value="Na/H_Antiport_NhaC-like_C"/>
</dbReference>
<feature type="transmembrane region" description="Helical" evidence="6">
    <location>
        <begin position="84"/>
        <end position="103"/>
    </location>
</feature>
<gene>
    <name evidence="9" type="ORF">BBW65_00430</name>
</gene>
<feature type="domain" description="Na+/H+ antiporter NhaC-like C-terminal" evidence="7">
    <location>
        <begin position="169"/>
        <end position="452"/>
    </location>
</feature>
<dbReference type="Proteomes" id="UP000092884">
    <property type="component" value="Chromosome"/>
</dbReference>
<dbReference type="PANTHER" id="PTHR37821:SF1">
    <property type="entry name" value="AMINO ACID TRANSPORTER YUIF-RELATED"/>
    <property type="match status" value="1"/>
</dbReference>
<reference evidence="10" key="1">
    <citation type="submission" date="2016-07" db="EMBL/GenBank/DDBJ databases">
        <authorList>
            <person name="Florea S."/>
            <person name="Webb J.S."/>
            <person name="Jaromczyk J."/>
            <person name="Schardl C.L."/>
        </authorList>
    </citation>
    <scope>NUCLEOTIDE SEQUENCE [LARGE SCALE GENOMIC DNA]</scope>
    <source>
        <strain evidence="10">MIT 01-6242</strain>
    </source>
</reference>
<proteinExistence type="predicted"/>
<dbReference type="PANTHER" id="PTHR37821">
    <property type="entry name" value="AMINO ACID TRANSPORTER YUIF-RELATED"/>
    <property type="match status" value="1"/>
</dbReference>
<dbReference type="Pfam" id="PF13726">
    <property type="entry name" value="Na_H_antiport_2"/>
    <property type="match status" value="1"/>
</dbReference>
<evidence type="ECO:0000259" key="7">
    <source>
        <dbReference type="Pfam" id="PF03553"/>
    </source>
</evidence>